<dbReference type="RefSeq" id="WP_209651073.1">
    <property type="nucleotide sequence ID" value="NZ_JBEPNV010000005.1"/>
</dbReference>
<evidence type="ECO:0000313" key="1">
    <source>
        <dbReference type="EMBL" id="MET3869949.1"/>
    </source>
</evidence>
<dbReference type="SUPFAM" id="SSF54427">
    <property type="entry name" value="NTF2-like"/>
    <property type="match status" value="1"/>
</dbReference>
<dbReference type="NCBIfam" id="NF033625">
    <property type="entry name" value="HpxZ"/>
    <property type="match status" value="1"/>
</dbReference>
<keyword evidence="2" id="KW-1185">Reference proteome</keyword>
<gene>
    <name evidence="1" type="ORF">ABIC20_007334</name>
</gene>
<dbReference type="InterPro" id="IPR032710">
    <property type="entry name" value="NTF2-like_dom_sf"/>
</dbReference>
<dbReference type="Pfam" id="PF11533">
    <property type="entry name" value="AtzH-like"/>
    <property type="match status" value="1"/>
</dbReference>
<dbReference type="InterPro" id="IPR024507">
    <property type="entry name" value="AtzH-like"/>
</dbReference>
<dbReference type="Gene3D" id="3.10.450.50">
    <property type="match status" value="1"/>
</dbReference>
<reference evidence="1 2" key="1">
    <citation type="submission" date="2024-06" db="EMBL/GenBank/DDBJ databases">
        <title>Genomics of switchgrass bacterial isolates.</title>
        <authorList>
            <person name="Shade A."/>
        </authorList>
    </citation>
    <scope>NUCLEOTIDE SEQUENCE [LARGE SCALE GENOMIC DNA]</scope>
    <source>
        <strain evidence="1 2">PvP084</strain>
    </source>
</reference>
<dbReference type="EMBL" id="JBEPNW010000008">
    <property type="protein sequence ID" value="MET3869949.1"/>
    <property type="molecule type" value="Genomic_DNA"/>
</dbReference>
<evidence type="ECO:0000313" key="2">
    <source>
        <dbReference type="Proteomes" id="UP001549119"/>
    </source>
</evidence>
<protein>
    <submittedName>
        <fullName evidence="1">Ketosteroid isomerase-like protein</fullName>
    </submittedName>
</protein>
<dbReference type="Proteomes" id="UP001549119">
    <property type="component" value="Unassembled WGS sequence"/>
</dbReference>
<organism evidence="1 2">
    <name type="scientific">Methylobacterium radiotolerans</name>
    <dbReference type="NCBI Taxonomy" id="31998"/>
    <lineage>
        <taxon>Bacteria</taxon>
        <taxon>Pseudomonadati</taxon>
        <taxon>Pseudomonadota</taxon>
        <taxon>Alphaproteobacteria</taxon>
        <taxon>Hyphomicrobiales</taxon>
        <taxon>Methylobacteriaceae</taxon>
        <taxon>Methylobacterium</taxon>
    </lineage>
</organism>
<accession>A0ABV2NTT8</accession>
<proteinExistence type="predicted"/>
<comment type="caution">
    <text evidence="1">The sequence shown here is derived from an EMBL/GenBank/DDBJ whole genome shotgun (WGS) entry which is preliminary data.</text>
</comment>
<name>A0ABV2NTT8_9HYPH</name>
<sequence length="126" mass="13644">MRHNDPTVIAEVLAAVSAYDAALVANDLPAIDAMFLDDPGTVRYGEAENLYGARAIAAFRAARPSGPKPRAILRTEVSTFDADFAVANVEFQLPNDARIGRQSQTWVRVSGVWKIVAAHVSYMRAA</sequence>